<gene>
    <name evidence="3" type="ORF">D0T12_26170</name>
</gene>
<dbReference type="InterPro" id="IPR025296">
    <property type="entry name" value="DUF4158"/>
</dbReference>
<evidence type="ECO:0000313" key="3">
    <source>
        <dbReference type="EMBL" id="RFS82312.1"/>
    </source>
</evidence>
<feature type="domain" description="DUF4158" evidence="2">
    <location>
        <begin position="3"/>
        <end position="105"/>
    </location>
</feature>
<comment type="caution">
    <text evidence="3">The sequence shown here is derived from an EMBL/GenBank/DDBJ whole genome shotgun (WGS) entry which is preliminary data.</text>
</comment>
<feature type="compositionally biased region" description="Basic and acidic residues" evidence="1">
    <location>
        <begin position="209"/>
        <end position="219"/>
    </location>
</feature>
<dbReference type="AlphaFoldDB" id="A0A372GAY4"/>
<name>A0A372GAY4_9ACTN</name>
<proteinExistence type="predicted"/>
<feature type="compositionally biased region" description="Low complexity" evidence="1">
    <location>
        <begin position="228"/>
        <end position="243"/>
    </location>
</feature>
<dbReference type="Proteomes" id="UP000262882">
    <property type="component" value="Unassembled WGS sequence"/>
</dbReference>
<dbReference type="Pfam" id="PF13700">
    <property type="entry name" value="DUF4158"/>
    <property type="match status" value="1"/>
</dbReference>
<accession>A0A372GAY4</accession>
<evidence type="ECO:0000259" key="2">
    <source>
        <dbReference type="Pfam" id="PF13700"/>
    </source>
</evidence>
<protein>
    <submittedName>
        <fullName evidence="3">DUF4158 domain-containing protein</fullName>
    </submittedName>
</protein>
<evidence type="ECO:0000313" key="4">
    <source>
        <dbReference type="Proteomes" id="UP000262882"/>
    </source>
</evidence>
<keyword evidence="4" id="KW-1185">Reference proteome</keyword>
<evidence type="ECO:0000256" key="1">
    <source>
        <dbReference type="SAM" id="MobiDB-lite"/>
    </source>
</evidence>
<organism evidence="3 4">
    <name type="scientific">Actinomadura spongiicola</name>
    <dbReference type="NCBI Taxonomy" id="2303421"/>
    <lineage>
        <taxon>Bacteria</taxon>
        <taxon>Bacillati</taxon>
        <taxon>Actinomycetota</taxon>
        <taxon>Actinomycetes</taxon>
        <taxon>Streptosporangiales</taxon>
        <taxon>Thermomonosporaceae</taxon>
        <taxon>Actinomadura</taxon>
    </lineage>
</organism>
<sequence>MEDPLDVPQVVVDYAAGQLGIEDPSCLKRHAERTPTQYDHAREIRDLLGFRDFGDVDSAIRGFAASRVAATRDSRREPFDRAVLRLVEDRVLLPGISTLARLVRDVQRDGLREINRVVTGPVSPHTRRELIAALKVPDGKRVSTLESMRTPVTKLTGTGQVEALDRASFVMGFGGGTVDLSTVAPVKLAELASYGLHGCTPPALPSPSDSHHQATEQHASHQNGYSPAVRRVSSASAYRSRTA</sequence>
<feature type="region of interest" description="Disordered" evidence="1">
    <location>
        <begin position="202"/>
        <end position="243"/>
    </location>
</feature>
<reference evidence="3 4" key="1">
    <citation type="submission" date="2018-08" db="EMBL/GenBank/DDBJ databases">
        <title>Actinomadura spongicola sp. nov., isolated from marine sponge Leucetta chagosensis.</title>
        <authorList>
            <person name="Li L."/>
            <person name="Lin H.W."/>
        </authorList>
    </citation>
    <scope>NUCLEOTIDE SEQUENCE [LARGE SCALE GENOMIC DNA]</scope>
    <source>
        <strain evidence="3 4">LHW52907</strain>
    </source>
</reference>
<dbReference type="RefSeq" id="WP_117402553.1">
    <property type="nucleotide sequence ID" value="NZ_QVNQ01000009.1"/>
</dbReference>
<dbReference type="EMBL" id="QVNQ01000009">
    <property type="protein sequence ID" value="RFS82312.1"/>
    <property type="molecule type" value="Genomic_DNA"/>
</dbReference>